<evidence type="ECO:0000313" key="1">
    <source>
        <dbReference type="EMBL" id="KAI4357578.1"/>
    </source>
</evidence>
<evidence type="ECO:0000313" key="2">
    <source>
        <dbReference type="Proteomes" id="UP000828941"/>
    </source>
</evidence>
<organism evidence="1 2">
    <name type="scientific">Bauhinia variegata</name>
    <name type="common">Purple orchid tree</name>
    <name type="synonym">Phanera variegata</name>
    <dbReference type="NCBI Taxonomy" id="167791"/>
    <lineage>
        <taxon>Eukaryota</taxon>
        <taxon>Viridiplantae</taxon>
        <taxon>Streptophyta</taxon>
        <taxon>Embryophyta</taxon>
        <taxon>Tracheophyta</taxon>
        <taxon>Spermatophyta</taxon>
        <taxon>Magnoliopsida</taxon>
        <taxon>eudicotyledons</taxon>
        <taxon>Gunneridae</taxon>
        <taxon>Pentapetalae</taxon>
        <taxon>rosids</taxon>
        <taxon>fabids</taxon>
        <taxon>Fabales</taxon>
        <taxon>Fabaceae</taxon>
        <taxon>Cercidoideae</taxon>
        <taxon>Cercideae</taxon>
        <taxon>Bauhiniinae</taxon>
        <taxon>Bauhinia</taxon>
    </lineage>
</organism>
<accession>A0ACB9Q9S2</accession>
<name>A0ACB9Q9S2_BAUVA</name>
<gene>
    <name evidence="1" type="ORF">L6164_001517</name>
</gene>
<proteinExistence type="predicted"/>
<comment type="caution">
    <text evidence="1">The sequence shown here is derived from an EMBL/GenBank/DDBJ whole genome shotgun (WGS) entry which is preliminary data.</text>
</comment>
<dbReference type="Proteomes" id="UP000828941">
    <property type="component" value="Chromosome 1"/>
</dbReference>
<keyword evidence="2" id="KW-1185">Reference proteome</keyword>
<reference evidence="1 2" key="1">
    <citation type="journal article" date="2022" name="DNA Res.">
        <title>Chromosomal-level genome assembly of the orchid tree Bauhinia variegata (Leguminosae; Cercidoideae) supports the allotetraploid origin hypothesis of Bauhinia.</title>
        <authorList>
            <person name="Zhong Y."/>
            <person name="Chen Y."/>
            <person name="Zheng D."/>
            <person name="Pang J."/>
            <person name="Liu Y."/>
            <person name="Luo S."/>
            <person name="Meng S."/>
            <person name="Qian L."/>
            <person name="Wei D."/>
            <person name="Dai S."/>
            <person name="Zhou R."/>
        </authorList>
    </citation>
    <scope>NUCLEOTIDE SEQUENCE [LARGE SCALE GENOMIC DNA]</scope>
    <source>
        <strain evidence="1">BV-YZ2020</strain>
    </source>
</reference>
<dbReference type="EMBL" id="CM039426">
    <property type="protein sequence ID" value="KAI4357578.1"/>
    <property type="molecule type" value="Genomic_DNA"/>
</dbReference>
<sequence length="284" mass="30491">MRIFYVLPCLLSLMLSIFTTPSTSSIDSFIYGGCSQVKFWPGSAYENQVNSLLTSVVNSAMYISYNNFTSQSQGSSSAVYGLFQCRGDLNSGDCSRCVDRAVSQLGTICPGSAGGALQLDGCFVKYDNTTFLGVEDKTVVLKKCGPSMGLTSDSLTHRDAVLAYLGTSIGSYKVSNSGNVYGVAQCTGDLSTSKCLDCVSDAVQRLRTECGAADWGDMYLAKCYARYSERGDHSRGGKDDDNNKNDEEIQKTLAILIGLIAGVALLIVFLSFLGKVYGKDREGK</sequence>
<protein>
    <submittedName>
        <fullName evidence="1">Uncharacterized protein</fullName>
    </submittedName>
</protein>